<dbReference type="InterPro" id="IPR025662">
    <property type="entry name" value="Sigma_54_int_dom_ATP-bd_1"/>
</dbReference>
<keyword evidence="9" id="KW-0805">Transcription regulation</keyword>
<comment type="subcellular location">
    <subcellularLocation>
        <location evidence="1">Cytoplasm</location>
    </subcellularLocation>
</comment>
<dbReference type="GO" id="GO:0043565">
    <property type="term" value="F:sequence-specific DNA binding"/>
    <property type="evidence" value="ECO:0007669"/>
    <property type="project" value="InterPro"/>
</dbReference>
<evidence type="ECO:0000256" key="17">
    <source>
        <dbReference type="PROSITE-ProRule" id="PRU00169"/>
    </source>
</evidence>
<evidence type="ECO:0000256" key="1">
    <source>
        <dbReference type="ARBA" id="ARBA00004496"/>
    </source>
</evidence>
<dbReference type="PANTHER" id="PTHR32071:SF95">
    <property type="entry name" value="DNA-BINDING TRANSCRIPTIONAL REGULATOR NTRC"/>
    <property type="match status" value="1"/>
</dbReference>
<dbReference type="Pfam" id="PF02954">
    <property type="entry name" value="HTH_8"/>
    <property type="match status" value="1"/>
</dbReference>
<dbReference type="Pfam" id="PF25601">
    <property type="entry name" value="AAA_lid_14"/>
    <property type="match status" value="1"/>
</dbReference>
<evidence type="ECO:0000256" key="14">
    <source>
        <dbReference type="ARBA" id="ARBA00029881"/>
    </source>
</evidence>
<dbReference type="SMART" id="SM00382">
    <property type="entry name" value="AAA"/>
    <property type="match status" value="1"/>
</dbReference>
<dbReference type="Gene3D" id="1.10.10.60">
    <property type="entry name" value="Homeodomain-like"/>
    <property type="match status" value="1"/>
</dbReference>
<dbReference type="GO" id="GO:0005524">
    <property type="term" value="F:ATP binding"/>
    <property type="evidence" value="ECO:0007669"/>
    <property type="project" value="UniProtKB-KW"/>
</dbReference>
<evidence type="ECO:0000256" key="5">
    <source>
        <dbReference type="ARBA" id="ARBA00022553"/>
    </source>
</evidence>
<evidence type="ECO:0000256" key="11">
    <source>
        <dbReference type="ARBA" id="ARBA00023159"/>
    </source>
</evidence>
<evidence type="ECO:0000259" key="20">
    <source>
        <dbReference type="PROSITE" id="PS50110"/>
    </source>
</evidence>
<sequence length="511" mass="55503">MTGSILIVDDDPVQRRLLEAAVTRFGHTAIVVDGGAAGLEVLDGTGARDVCVVILDLVMPGLDGIGVLKAMRERDITVPVIVQTAQGGIETVVSAMRHGAFDFVVKPASPDRLQASIANALKVEAVEGEVKRTSRKRGGLLTFKDMITHSPAMDRVIRLGQKAAGSNIPILIEGESGVGKELVARAIQGSGDRRSKPFVTVNCGAIPDNLVESILFGHEKGSFTGATDKHTGKFVEAHSGTLFLDEIGDLPLDVQVKLLRAVQDGEVDPVGGRATVRVDIRLISATHRNLLQQVKDGKFREDLFYRLNVYPIFVPPLRDRRDDIPHLVTHFMEKVAPADPRHRLQGISAAALGVLQAYDWPGNIRQLENAVFRASVLCDGDVLDVDDFPQIRAQVEGTVNLETDDTAPHFVSPPGLRDEEVPAGDTAPLAEPDRPAVLQPRFGTLRALDERGNVRALADVELEMIKLAIDHYNGQMSEVARRLGIGRSTLYRKLKEYGIDPETGRVDRLAS</sequence>
<dbReference type="InterPro" id="IPR009057">
    <property type="entry name" value="Homeodomain-like_sf"/>
</dbReference>
<name>A0A7G6SPY3_9HYPH</name>
<keyword evidence="12" id="KW-0804">Transcription</keyword>
<keyword evidence="7" id="KW-0067">ATP-binding</keyword>
<dbReference type="Proteomes" id="UP000515465">
    <property type="component" value="Chromosome"/>
</dbReference>
<accession>A0A7G6SPY3</accession>
<dbReference type="Gene3D" id="3.40.50.2300">
    <property type="match status" value="1"/>
</dbReference>
<keyword evidence="11" id="KW-0010">Activator</keyword>
<dbReference type="FunFam" id="3.40.50.300:FF:000006">
    <property type="entry name" value="DNA-binding transcriptional regulator NtrC"/>
    <property type="match status" value="1"/>
</dbReference>
<evidence type="ECO:0000259" key="19">
    <source>
        <dbReference type="PROSITE" id="PS50045"/>
    </source>
</evidence>
<feature type="region of interest" description="Disordered" evidence="18">
    <location>
        <begin position="412"/>
        <end position="433"/>
    </location>
</feature>
<dbReference type="CDD" id="cd00009">
    <property type="entry name" value="AAA"/>
    <property type="match status" value="1"/>
</dbReference>
<dbReference type="InterPro" id="IPR002078">
    <property type="entry name" value="Sigma_54_int"/>
</dbReference>
<dbReference type="GO" id="GO:0000160">
    <property type="term" value="P:phosphorelay signal transduction system"/>
    <property type="evidence" value="ECO:0007669"/>
    <property type="project" value="UniProtKB-KW"/>
</dbReference>
<evidence type="ECO:0000313" key="21">
    <source>
        <dbReference type="EMBL" id="QND56565.1"/>
    </source>
</evidence>
<evidence type="ECO:0000256" key="8">
    <source>
        <dbReference type="ARBA" id="ARBA00023012"/>
    </source>
</evidence>
<dbReference type="EMBL" id="CP050296">
    <property type="protein sequence ID" value="QND56565.1"/>
    <property type="molecule type" value="Genomic_DNA"/>
</dbReference>
<dbReference type="InterPro" id="IPR003593">
    <property type="entry name" value="AAA+_ATPase"/>
</dbReference>
<dbReference type="SUPFAM" id="SSF52172">
    <property type="entry name" value="CheY-like"/>
    <property type="match status" value="1"/>
</dbReference>
<evidence type="ECO:0000256" key="13">
    <source>
        <dbReference type="ARBA" id="ARBA00023231"/>
    </source>
</evidence>
<dbReference type="GO" id="GO:0006355">
    <property type="term" value="P:regulation of DNA-templated transcription"/>
    <property type="evidence" value="ECO:0007669"/>
    <property type="project" value="InterPro"/>
</dbReference>
<protein>
    <recommendedName>
        <fullName evidence="2">DNA-binding transcriptional regulator NtrC</fullName>
    </recommendedName>
    <alternativeName>
        <fullName evidence="14">Nitrogen regulation protein NR(I)</fullName>
    </alternativeName>
    <alternativeName>
        <fullName evidence="15">Nitrogen regulator I</fullName>
    </alternativeName>
</protein>
<evidence type="ECO:0000256" key="3">
    <source>
        <dbReference type="ARBA" id="ARBA00022490"/>
    </source>
</evidence>
<evidence type="ECO:0000256" key="16">
    <source>
        <dbReference type="ARBA" id="ARBA00043886"/>
    </source>
</evidence>
<keyword evidence="3" id="KW-0963">Cytoplasm</keyword>
<dbReference type="InterPro" id="IPR001789">
    <property type="entry name" value="Sig_transdc_resp-reg_receiver"/>
</dbReference>
<dbReference type="InterPro" id="IPR027417">
    <property type="entry name" value="P-loop_NTPase"/>
</dbReference>
<dbReference type="SUPFAM" id="SSF52540">
    <property type="entry name" value="P-loop containing nucleoside triphosphate hydrolases"/>
    <property type="match status" value="1"/>
</dbReference>
<evidence type="ECO:0000313" key="22">
    <source>
        <dbReference type="Proteomes" id="UP000515465"/>
    </source>
</evidence>
<proteinExistence type="predicted"/>
<dbReference type="Gene3D" id="1.10.8.60">
    <property type="match status" value="1"/>
</dbReference>
<dbReference type="AlphaFoldDB" id="A0A7G6SPY3"/>
<reference evidence="22" key="1">
    <citation type="journal article" date="2020" name="Mol. Plant Microbe">
        <title>Rhizobial microsymbionts of the narrowly endemic Oxytropis species growing in Kamchatka are characterized by significant genetic diversity and possess a set of genes that are associated with T3SS and T6SS secretion systems and can affect the development of symbiosis.</title>
        <authorList>
            <person name="Safronova V."/>
            <person name="Guro P."/>
            <person name="Sazanova A."/>
            <person name="Kuznetsova I."/>
            <person name="Belimov A."/>
            <person name="Yakubov V."/>
            <person name="Chirak E."/>
            <person name="Afonin A."/>
            <person name="Gogolev Y."/>
            <person name="Andronov E."/>
            <person name="Tikhonovich I."/>
        </authorList>
    </citation>
    <scope>NUCLEOTIDE SEQUENCE [LARGE SCALE GENOMIC DNA]</scope>
    <source>
        <strain evidence="22">583</strain>
    </source>
</reference>
<dbReference type="SMART" id="SM00448">
    <property type="entry name" value="REC"/>
    <property type="match status" value="1"/>
</dbReference>
<keyword evidence="10" id="KW-0238">DNA-binding</keyword>
<keyword evidence="6" id="KW-0547">Nucleotide-binding</keyword>
<keyword evidence="5 17" id="KW-0597">Phosphoprotein</keyword>
<feature type="domain" description="Response regulatory" evidence="20">
    <location>
        <begin position="4"/>
        <end position="121"/>
    </location>
</feature>
<evidence type="ECO:0000256" key="7">
    <source>
        <dbReference type="ARBA" id="ARBA00022840"/>
    </source>
</evidence>
<dbReference type="Pfam" id="PF00072">
    <property type="entry name" value="Response_reg"/>
    <property type="match status" value="1"/>
</dbReference>
<dbReference type="PROSITE" id="PS50110">
    <property type="entry name" value="RESPONSE_REGULATORY"/>
    <property type="match status" value="1"/>
</dbReference>
<evidence type="ECO:0000256" key="10">
    <source>
        <dbReference type="ARBA" id="ARBA00023125"/>
    </source>
</evidence>
<keyword evidence="13" id="KW-0535">Nitrogen fixation</keyword>
<dbReference type="SUPFAM" id="SSF46689">
    <property type="entry name" value="Homeodomain-like"/>
    <property type="match status" value="1"/>
</dbReference>
<dbReference type="GO" id="GO:0005737">
    <property type="term" value="C:cytoplasm"/>
    <property type="evidence" value="ECO:0007669"/>
    <property type="project" value="UniProtKB-SubCell"/>
</dbReference>
<dbReference type="PRINTS" id="PR01590">
    <property type="entry name" value="HTHFIS"/>
</dbReference>
<dbReference type="PROSITE" id="PS00675">
    <property type="entry name" value="SIGMA54_INTERACT_1"/>
    <property type="match status" value="1"/>
</dbReference>
<evidence type="ECO:0000256" key="15">
    <source>
        <dbReference type="ARBA" id="ARBA00031910"/>
    </source>
</evidence>
<comment type="function">
    <text evidence="16">Member of the two-component regulatory system NtrB/NtrC, which controls expression of the nitrogen-regulated (ntr) genes in response to nitrogen limitation. Phosphorylated NtrC binds directly to DNA and stimulates the formation of open promoter-sigma54-RNA polymerase complexes.</text>
</comment>
<evidence type="ECO:0000256" key="12">
    <source>
        <dbReference type="ARBA" id="ARBA00023163"/>
    </source>
</evidence>
<evidence type="ECO:0000256" key="4">
    <source>
        <dbReference type="ARBA" id="ARBA00022491"/>
    </source>
</evidence>
<evidence type="ECO:0000256" key="18">
    <source>
        <dbReference type="SAM" id="MobiDB-lite"/>
    </source>
</evidence>
<keyword evidence="4" id="KW-0678">Repressor</keyword>
<feature type="domain" description="Sigma-54 factor interaction" evidence="19">
    <location>
        <begin position="146"/>
        <end position="376"/>
    </location>
</feature>
<feature type="modified residue" description="4-aspartylphosphate" evidence="17">
    <location>
        <position position="56"/>
    </location>
</feature>
<evidence type="ECO:0000256" key="9">
    <source>
        <dbReference type="ARBA" id="ARBA00023015"/>
    </source>
</evidence>
<dbReference type="InterPro" id="IPR025944">
    <property type="entry name" value="Sigma_54_int_dom_CS"/>
</dbReference>
<dbReference type="PROSITE" id="PS00688">
    <property type="entry name" value="SIGMA54_INTERACT_3"/>
    <property type="match status" value="1"/>
</dbReference>
<dbReference type="PROSITE" id="PS50045">
    <property type="entry name" value="SIGMA54_INTERACT_4"/>
    <property type="match status" value="1"/>
</dbReference>
<keyword evidence="8" id="KW-0902">Two-component regulatory system</keyword>
<gene>
    <name evidence="21" type="ORF">HB778_08035</name>
</gene>
<dbReference type="InterPro" id="IPR011006">
    <property type="entry name" value="CheY-like_superfamily"/>
</dbReference>
<dbReference type="Pfam" id="PF00158">
    <property type="entry name" value="Sigma54_activat"/>
    <property type="match status" value="1"/>
</dbReference>
<evidence type="ECO:0000256" key="6">
    <source>
        <dbReference type="ARBA" id="ARBA00022741"/>
    </source>
</evidence>
<dbReference type="RefSeq" id="WP_183462851.1">
    <property type="nucleotide sequence ID" value="NZ_CP050296.1"/>
</dbReference>
<dbReference type="InterPro" id="IPR002197">
    <property type="entry name" value="HTH_Fis"/>
</dbReference>
<dbReference type="PANTHER" id="PTHR32071">
    <property type="entry name" value="TRANSCRIPTIONAL REGULATORY PROTEIN"/>
    <property type="match status" value="1"/>
</dbReference>
<dbReference type="InterPro" id="IPR058031">
    <property type="entry name" value="AAA_lid_NorR"/>
</dbReference>
<organism evidence="21 22">
    <name type="scientific">Mesorhizobium huakuii</name>
    <dbReference type="NCBI Taxonomy" id="28104"/>
    <lineage>
        <taxon>Bacteria</taxon>
        <taxon>Pseudomonadati</taxon>
        <taxon>Pseudomonadota</taxon>
        <taxon>Alphaproteobacteria</taxon>
        <taxon>Hyphomicrobiales</taxon>
        <taxon>Phyllobacteriaceae</taxon>
        <taxon>Mesorhizobium</taxon>
    </lineage>
</organism>
<dbReference type="Gene3D" id="3.40.50.300">
    <property type="entry name" value="P-loop containing nucleotide triphosphate hydrolases"/>
    <property type="match status" value="1"/>
</dbReference>
<evidence type="ECO:0000256" key="2">
    <source>
        <dbReference type="ARBA" id="ARBA00019059"/>
    </source>
</evidence>